<dbReference type="RefSeq" id="WP_092923219.1">
    <property type="nucleotide sequence ID" value="NZ_FOMZ01000001.1"/>
</dbReference>
<evidence type="ECO:0000313" key="2">
    <source>
        <dbReference type="EMBL" id="SFD60014.1"/>
    </source>
</evidence>
<name>A0A1I1TNF8_9ACTN</name>
<sequence length="191" mass="21698">MRSFPLPIRVAAGLAGTVVEQTRRLPDHLIGLPVTVTSQALQLSMRVQQHITELAIKGDDLLAYARQTEQQPEWATFDEDESFPDSSREGTDRQAGTDRRARTSSDEADRFVAQPPPEHEWSSERAPEDVSDLLPGYEEMTLPQLRGKLRGLSESDLVRLLEHERAHSRRPDFLQMLFNRLNNVRAAERDS</sequence>
<evidence type="ECO:0000256" key="1">
    <source>
        <dbReference type="SAM" id="MobiDB-lite"/>
    </source>
</evidence>
<dbReference type="InterPro" id="IPR047728">
    <property type="entry name" value="LipDrop-assoc"/>
</dbReference>
<protein>
    <recommendedName>
        <fullName evidence="4">Lipid droplet-associated protein</fullName>
    </recommendedName>
</protein>
<reference evidence="3" key="1">
    <citation type="submission" date="2016-10" db="EMBL/GenBank/DDBJ databases">
        <authorList>
            <person name="Varghese N."/>
            <person name="Submissions S."/>
        </authorList>
    </citation>
    <scope>NUCLEOTIDE SEQUENCE [LARGE SCALE GENOMIC DNA]</scope>
    <source>
        <strain evidence="3">DSM 45004</strain>
    </source>
</reference>
<dbReference type="EMBL" id="FOMZ01000001">
    <property type="protein sequence ID" value="SFD60014.1"/>
    <property type="molecule type" value="Genomic_DNA"/>
</dbReference>
<keyword evidence="3" id="KW-1185">Reference proteome</keyword>
<feature type="region of interest" description="Disordered" evidence="1">
    <location>
        <begin position="72"/>
        <end position="128"/>
    </location>
</feature>
<evidence type="ECO:0000313" key="3">
    <source>
        <dbReference type="Proteomes" id="UP000198716"/>
    </source>
</evidence>
<evidence type="ECO:0008006" key="4">
    <source>
        <dbReference type="Google" id="ProtNLM"/>
    </source>
</evidence>
<dbReference type="AlphaFoldDB" id="A0A1I1TNF8"/>
<accession>A0A1I1TNF8</accession>
<gene>
    <name evidence="2" type="ORF">SAMN04487819_101214</name>
</gene>
<organism evidence="2 3">
    <name type="scientific">Actinopolyspora alba</name>
    <dbReference type="NCBI Taxonomy" id="673379"/>
    <lineage>
        <taxon>Bacteria</taxon>
        <taxon>Bacillati</taxon>
        <taxon>Actinomycetota</taxon>
        <taxon>Actinomycetes</taxon>
        <taxon>Actinopolysporales</taxon>
        <taxon>Actinopolysporaceae</taxon>
        <taxon>Actinopolyspora</taxon>
        <taxon>Actinopolyspora alba group</taxon>
    </lineage>
</organism>
<proteinExistence type="predicted"/>
<dbReference type="Proteomes" id="UP000198716">
    <property type="component" value="Unassembled WGS sequence"/>
</dbReference>
<dbReference type="NCBIfam" id="NF033649">
    <property type="entry name" value="LipDrop_Rv1109c"/>
    <property type="match status" value="1"/>
</dbReference>
<feature type="compositionally biased region" description="Basic and acidic residues" evidence="1">
    <location>
        <begin position="117"/>
        <end position="128"/>
    </location>
</feature>
<feature type="compositionally biased region" description="Basic and acidic residues" evidence="1">
    <location>
        <begin position="86"/>
        <end position="110"/>
    </location>
</feature>